<protein>
    <submittedName>
        <fullName evidence="1">Uncharacterized protein</fullName>
    </submittedName>
</protein>
<evidence type="ECO:0000313" key="1">
    <source>
        <dbReference type="EMBL" id="KAK3258968.1"/>
    </source>
</evidence>
<dbReference type="PANTHER" id="PTHR43514">
    <property type="entry name" value="ABC TRANSPORTER I FAMILY MEMBER 10"/>
    <property type="match status" value="1"/>
</dbReference>
<dbReference type="SUPFAM" id="SSF52540">
    <property type="entry name" value="P-loop containing nucleoside triphosphate hydrolases"/>
    <property type="match status" value="1"/>
</dbReference>
<dbReference type="PANTHER" id="PTHR43514:SF4">
    <property type="entry name" value="ABC TRANSPORTER I FAMILY MEMBER 10"/>
    <property type="match status" value="1"/>
</dbReference>
<name>A0AAE0FFX0_9CHLO</name>
<evidence type="ECO:0000313" key="2">
    <source>
        <dbReference type="Proteomes" id="UP001190700"/>
    </source>
</evidence>
<comment type="caution">
    <text evidence="1">The sequence shown here is derived from an EMBL/GenBank/DDBJ whole genome shotgun (WGS) entry which is preliminary data.</text>
</comment>
<keyword evidence="2" id="KW-1185">Reference proteome</keyword>
<accession>A0AAE0FFX0</accession>
<organism evidence="1 2">
    <name type="scientific">Cymbomonas tetramitiformis</name>
    <dbReference type="NCBI Taxonomy" id="36881"/>
    <lineage>
        <taxon>Eukaryota</taxon>
        <taxon>Viridiplantae</taxon>
        <taxon>Chlorophyta</taxon>
        <taxon>Pyramimonadophyceae</taxon>
        <taxon>Pyramimonadales</taxon>
        <taxon>Pyramimonadaceae</taxon>
        <taxon>Cymbomonas</taxon>
    </lineage>
</organism>
<dbReference type="InterPro" id="IPR050334">
    <property type="entry name" value="Molybdenum_import_ModC"/>
</dbReference>
<dbReference type="AlphaFoldDB" id="A0AAE0FFX0"/>
<dbReference type="EMBL" id="LGRX02019112">
    <property type="protein sequence ID" value="KAK3258968.1"/>
    <property type="molecule type" value="Genomic_DNA"/>
</dbReference>
<dbReference type="Gene3D" id="3.40.50.300">
    <property type="entry name" value="P-loop containing nucleotide triphosphate hydrolases"/>
    <property type="match status" value="1"/>
</dbReference>
<dbReference type="InterPro" id="IPR027417">
    <property type="entry name" value="P-loop_NTPase"/>
</dbReference>
<sequence>MHVSVCPLRWRSDQGGWGGTTSLYFTPESGYQRLPCLLGVLLLDELTTFLDSSDQRGVVEAVRRTVTSGGVTALWVTHRLEELEFADGATYLDKGRMMHTGSAASTLNYVKQLQADYHSKR</sequence>
<gene>
    <name evidence="1" type="ORF">CYMTET_32011</name>
</gene>
<dbReference type="GO" id="GO:0009941">
    <property type="term" value="C:chloroplast envelope"/>
    <property type="evidence" value="ECO:0007669"/>
    <property type="project" value="TreeGrafter"/>
</dbReference>
<proteinExistence type="predicted"/>
<dbReference type="Proteomes" id="UP001190700">
    <property type="component" value="Unassembled WGS sequence"/>
</dbReference>
<reference evidence="1 2" key="1">
    <citation type="journal article" date="2015" name="Genome Biol. Evol.">
        <title>Comparative Genomics of a Bacterivorous Green Alga Reveals Evolutionary Causalities and Consequences of Phago-Mixotrophic Mode of Nutrition.</title>
        <authorList>
            <person name="Burns J.A."/>
            <person name="Paasch A."/>
            <person name="Narechania A."/>
            <person name="Kim E."/>
        </authorList>
    </citation>
    <scope>NUCLEOTIDE SEQUENCE [LARGE SCALE GENOMIC DNA]</scope>
    <source>
        <strain evidence="1 2">PLY_AMNH</strain>
    </source>
</reference>